<comment type="caution">
    <text evidence="1">The sequence shown here is derived from an EMBL/GenBank/DDBJ whole genome shotgun (WGS) entry which is preliminary data.</text>
</comment>
<dbReference type="PIRSF" id="PIRSF018637">
    <property type="entry name" value="TrmK"/>
    <property type="match status" value="1"/>
</dbReference>
<dbReference type="PANTHER" id="PTHR38451:SF1">
    <property type="entry name" value="TRNA (ADENINE(22)-N(1))-METHYLTRANSFERASE"/>
    <property type="match status" value="1"/>
</dbReference>
<dbReference type="EMBL" id="PNHE01000004">
    <property type="protein sequence ID" value="PMC58935.1"/>
    <property type="molecule type" value="Genomic_DNA"/>
</dbReference>
<dbReference type="InterPro" id="IPR006901">
    <property type="entry name" value="TrmK"/>
</dbReference>
<accession>A0A1G8KZ66</accession>
<dbReference type="OrthoDB" id="5881184at2"/>
<dbReference type="GO" id="GO:0160105">
    <property type="term" value="F:tRNA (adenine(22)-N1)-methyltransferase activity"/>
    <property type="evidence" value="ECO:0007669"/>
    <property type="project" value="InterPro"/>
</dbReference>
<dbReference type="AlphaFoldDB" id="A0A1G8KZ66"/>
<dbReference type="RefSeq" id="WP_092084941.1">
    <property type="nucleotide sequence ID" value="NZ_FNEL01000015.1"/>
</dbReference>
<keyword evidence="2" id="KW-1185">Reference proteome</keyword>
<name>A0A1G8KZ66_9LACT</name>
<dbReference type="PANTHER" id="PTHR38451">
    <property type="entry name" value="TRNA (ADENINE(22)-N(1))-METHYLTRANSFERASE"/>
    <property type="match status" value="1"/>
</dbReference>
<dbReference type="Proteomes" id="UP000235682">
    <property type="component" value="Unassembled WGS sequence"/>
</dbReference>
<organism evidence="1 2">
    <name type="scientific">Dolosicoccus paucivorans</name>
    <dbReference type="NCBI Taxonomy" id="84521"/>
    <lineage>
        <taxon>Bacteria</taxon>
        <taxon>Bacillati</taxon>
        <taxon>Bacillota</taxon>
        <taxon>Bacilli</taxon>
        <taxon>Lactobacillales</taxon>
        <taxon>Aerococcaceae</taxon>
        <taxon>Dolosicoccus</taxon>
    </lineage>
</organism>
<proteinExistence type="predicted"/>
<gene>
    <name evidence="1" type="ORF">CJ205_01840</name>
</gene>
<evidence type="ECO:0000313" key="2">
    <source>
        <dbReference type="Proteomes" id="UP000235682"/>
    </source>
</evidence>
<dbReference type="InterPro" id="IPR029063">
    <property type="entry name" value="SAM-dependent_MTases_sf"/>
</dbReference>
<evidence type="ECO:0008006" key="3">
    <source>
        <dbReference type="Google" id="ProtNLM"/>
    </source>
</evidence>
<evidence type="ECO:0000313" key="1">
    <source>
        <dbReference type="EMBL" id="PMC58935.1"/>
    </source>
</evidence>
<dbReference type="Pfam" id="PF04816">
    <property type="entry name" value="TrmK"/>
    <property type="match status" value="1"/>
</dbReference>
<dbReference type="STRING" id="84521.SAMN04487994_10156"/>
<sequence length="237" mass="27053">MIQLSPRLQQVAQYVQQYAPQNEVVLCDVGSDHAYLPSYLLLNNHIAKAIAGEVVEGPFRAAQKMKEAYSFKDRLSVRLGDGLSVIKENDQVNVITICGMGGVLIRDILNEGQQAIKPNTLLILQPNMASNHVRKWISDHESSIIDEIIVEDHGRLYEVIVAIYQKSGPKLTYNEELFGPINLKKQDKYFVTYWSNELNKLKNVQQQMTHSQQVDEDKVIYIKERIKSIEEVLLNDD</sequence>
<reference evidence="1 2" key="1">
    <citation type="submission" date="2017-09" db="EMBL/GenBank/DDBJ databases">
        <title>Bacterial strain isolated from the female urinary microbiota.</title>
        <authorList>
            <person name="Thomas-White K."/>
            <person name="Kumar N."/>
            <person name="Forster S."/>
            <person name="Putonti C."/>
            <person name="Lawley T."/>
            <person name="Wolfe A.J."/>
        </authorList>
    </citation>
    <scope>NUCLEOTIDE SEQUENCE [LARGE SCALE GENOMIC DNA]</scope>
    <source>
        <strain evidence="1 2">UMB0852</strain>
    </source>
</reference>
<dbReference type="Gene3D" id="1.10.287.1890">
    <property type="match status" value="1"/>
</dbReference>
<dbReference type="Gene3D" id="3.40.50.150">
    <property type="entry name" value="Vaccinia Virus protein VP39"/>
    <property type="match status" value="1"/>
</dbReference>
<protein>
    <recommendedName>
        <fullName evidence="3">tRNA (Adenine(22)-N(1))-methyltransferase TrmK</fullName>
    </recommendedName>
</protein>
<dbReference type="SUPFAM" id="SSF53335">
    <property type="entry name" value="S-adenosyl-L-methionine-dependent methyltransferases"/>
    <property type="match status" value="1"/>
</dbReference>